<gene>
    <name evidence="2" type="ORF">FRIFI_0951</name>
</gene>
<proteinExistence type="predicted"/>
<dbReference type="Proteomes" id="UP000245695">
    <property type="component" value="Chromosome 1"/>
</dbReference>
<sequence>MNSKKNKIILILGLIIIIMFIVIKVFVKSNEEFGGAVISGSIGALNLDKNENISKEDEEYIIRVCFTKRKNGIDINSENARKLGKPTNTMSLFLYNKIEGVSSRVHRYNLWIGNKIGYIQNIKDNKVYILSSDENKFFIDQYLKFHSIEEVKSMISNEF</sequence>
<keyword evidence="3" id="KW-1185">Reference proteome</keyword>
<evidence type="ECO:0000313" key="2">
    <source>
        <dbReference type="EMBL" id="CEI72491.1"/>
    </source>
</evidence>
<dbReference type="EMBL" id="LN650648">
    <property type="protein sequence ID" value="CEI72491.1"/>
    <property type="molecule type" value="Genomic_DNA"/>
</dbReference>
<keyword evidence="1" id="KW-0472">Membrane</keyword>
<accession>A0A2P2BQB3</accession>
<dbReference type="RefSeq" id="WP_166505144.1">
    <property type="nucleotide sequence ID" value="NZ_JAKNTL010000007.1"/>
</dbReference>
<dbReference type="AlphaFoldDB" id="A0A2P2BQB3"/>
<name>A0A2P2BQB3_9FIRM</name>
<reference evidence="2 3" key="1">
    <citation type="submission" date="2014-09" db="EMBL/GenBank/DDBJ databases">
        <authorList>
            <person name="Hornung B.V."/>
        </authorList>
    </citation>
    <scope>NUCLEOTIDE SEQUENCE [LARGE SCALE GENOMIC DNA]</scope>
    <source>
        <strain evidence="2 3">FRIFI</strain>
    </source>
</reference>
<feature type="transmembrane region" description="Helical" evidence="1">
    <location>
        <begin position="7"/>
        <end position="27"/>
    </location>
</feature>
<protein>
    <submittedName>
        <fullName evidence="2">Uncharacterized protein</fullName>
    </submittedName>
</protein>
<organism evidence="2 3">
    <name type="scientific">Romboutsia hominis</name>
    <dbReference type="NCBI Taxonomy" id="1507512"/>
    <lineage>
        <taxon>Bacteria</taxon>
        <taxon>Bacillati</taxon>
        <taxon>Bacillota</taxon>
        <taxon>Clostridia</taxon>
        <taxon>Peptostreptococcales</taxon>
        <taxon>Peptostreptococcaceae</taxon>
        <taxon>Romboutsia</taxon>
    </lineage>
</organism>
<evidence type="ECO:0000256" key="1">
    <source>
        <dbReference type="SAM" id="Phobius"/>
    </source>
</evidence>
<keyword evidence="1" id="KW-0812">Transmembrane</keyword>
<evidence type="ECO:0000313" key="3">
    <source>
        <dbReference type="Proteomes" id="UP000245695"/>
    </source>
</evidence>
<keyword evidence="1" id="KW-1133">Transmembrane helix</keyword>
<dbReference type="KEGG" id="rhom:FRIFI_0951"/>